<sequence length="162" mass="17753">MINWNREPVATRHQFNPAFIAELVRHTCVGHGKAAGAMPFALAFLAVPLVMYPDSRGTINGASDTQLHTWITKHPAARISLAPRVRALVPYVRLGVAFGLTQRALSLDERGQLIVVRRVKTRGAPTPAIEASDYMKGARTLGRWFGRVGEPSNVFLMLGLTP</sequence>
<evidence type="ECO:0000313" key="1">
    <source>
        <dbReference type="EMBL" id="SEI66255.1"/>
    </source>
</evidence>
<proteinExistence type="predicted"/>
<dbReference type="RefSeq" id="WP_143068282.1">
    <property type="nucleotide sequence ID" value="NZ_FNZA01000001.1"/>
</dbReference>
<dbReference type="EMBL" id="FNZA01000001">
    <property type="protein sequence ID" value="SEI66255.1"/>
    <property type="molecule type" value="Genomic_DNA"/>
</dbReference>
<gene>
    <name evidence="1" type="ORF">SAMN04488058_101275</name>
</gene>
<keyword evidence="2" id="KW-1185">Reference proteome</keyword>
<name>A0A1H6SQU9_9DEIO</name>
<evidence type="ECO:0000313" key="2">
    <source>
        <dbReference type="Proteomes" id="UP000199223"/>
    </source>
</evidence>
<dbReference type="Pfam" id="PF20131">
    <property type="entry name" value="MC3"/>
    <property type="match status" value="1"/>
</dbReference>
<dbReference type="AlphaFoldDB" id="A0A1H6SQU9"/>
<reference evidence="2" key="1">
    <citation type="submission" date="2016-10" db="EMBL/GenBank/DDBJ databases">
        <authorList>
            <person name="Varghese N."/>
            <person name="Submissions S."/>
        </authorList>
    </citation>
    <scope>NUCLEOTIDE SEQUENCE [LARGE SCALE GENOMIC DNA]</scope>
    <source>
        <strain evidence="2">CGMCC 1.10218</strain>
    </source>
</reference>
<dbReference type="InterPro" id="IPR045390">
    <property type="entry name" value="ABC-3C_MC3"/>
</dbReference>
<organism evidence="1 2">
    <name type="scientific">Deinococcus reticulitermitis</name>
    <dbReference type="NCBI Taxonomy" id="856736"/>
    <lineage>
        <taxon>Bacteria</taxon>
        <taxon>Thermotogati</taxon>
        <taxon>Deinococcota</taxon>
        <taxon>Deinococci</taxon>
        <taxon>Deinococcales</taxon>
        <taxon>Deinococcaceae</taxon>
        <taxon>Deinococcus</taxon>
    </lineage>
</organism>
<accession>A0A1H6SQU9</accession>
<protein>
    <submittedName>
        <fullName evidence="1">Uncharacterized protein</fullName>
    </submittedName>
</protein>
<dbReference type="STRING" id="856736.SAMN04488058_101275"/>
<dbReference type="OrthoDB" id="7059377at2"/>
<dbReference type="Proteomes" id="UP000199223">
    <property type="component" value="Unassembled WGS sequence"/>
</dbReference>